<comment type="caution">
    <text evidence="5">The sequence shown here is derived from an EMBL/GenBank/DDBJ whole genome shotgun (WGS) entry which is preliminary data.</text>
</comment>
<gene>
    <name evidence="5" type="ORF">ICN82_21115</name>
</gene>
<reference evidence="5" key="1">
    <citation type="submission" date="2020-09" db="EMBL/GenBank/DDBJ databases">
        <title>A novel bacterium of genus Mangrovicoccus, isolated from South China Sea.</title>
        <authorList>
            <person name="Huang H."/>
            <person name="Mo K."/>
            <person name="Hu Y."/>
        </authorList>
    </citation>
    <scope>NUCLEOTIDE SEQUENCE</scope>
    <source>
        <strain evidence="5">HB182678</strain>
    </source>
</reference>
<dbReference type="GO" id="GO:0005524">
    <property type="term" value="F:ATP binding"/>
    <property type="evidence" value="ECO:0007669"/>
    <property type="project" value="UniProtKB-KW"/>
</dbReference>
<dbReference type="InterPro" id="IPR027417">
    <property type="entry name" value="P-loop_NTPase"/>
</dbReference>
<dbReference type="InterPro" id="IPR003959">
    <property type="entry name" value="ATPase_AAA_core"/>
</dbReference>
<protein>
    <submittedName>
        <fullName evidence="5">ATP-binding protein</fullName>
    </submittedName>
</protein>
<evidence type="ECO:0000313" key="6">
    <source>
        <dbReference type="Proteomes" id="UP000609121"/>
    </source>
</evidence>
<dbReference type="SUPFAM" id="SSF52540">
    <property type="entry name" value="P-loop containing nucleoside triphosphate hydrolases"/>
    <property type="match status" value="1"/>
</dbReference>
<organism evidence="5 6">
    <name type="scientific">Mangrovicoccus algicola</name>
    <dbReference type="NCBI Taxonomy" id="2771008"/>
    <lineage>
        <taxon>Bacteria</taxon>
        <taxon>Pseudomonadati</taxon>
        <taxon>Pseudomonadota</taxon>
        <taxon>Alphaproteobacteria</taxon>
        <taxon>Rhodobacterales</taxon>
        <taxon>Paracoccaceae</taxon>
        <taxon>Mangrovicoccus</taxon>
    </lineage>
</organism>
<dbReference type="InterPro" id="IPR050221">
    <property type="entry name" value="26S_Proteasome_ATPase"/>
</dbReference>
<dbReference type="CDD" id="cd19481">
    <property type="entry name" value="RecA-like_protease"/>
    <property type="match status" value="1"/>
</dbReference>
<keyword evidence="3 5" id="KW-0067">ATP-binding</keyword>
<dbReference type="Pfam" id="PF00004">
    <property type="entry name" value="AAA"/>
    <property type="match status" value="1"/>
</dbReference>
<dbReference type="Gene3D" id="3.40.50.300">
    <property type="entry name" value="P-loop containing nucleotide triphosphate hydrolases"/>
    <property type="match status" value="1"/>
</dbReference>
<evidence type="ECO:0000313" key="5">
    <source>
        <dbReference type="EMBL" id="MBE3640701.1"/>
    </source>
</evidence>
<evidence type="ECO:0000256" key="3">
    <source>
        <dbReference type="ARBA" id="ARBA00022840"/>
    </source>
</evidence>
<feature type="non-terminal residue" evidence="5">
    <location>
        <position position="1"/>
    </location>
</feature>
<evidence type="ECO:0000259" key="4">
    <source>
        <dbReference type="SMART" id="SM00382"/>
    </source>
</evidence>
<keyword evidence="6" id="KW-1185">Reference proteome</keyword>
<name>A0A8J6Z2Y0_9RHOB</name>
<proteinExistence type="inferred from homology"/>
<keyword evidence="2" id="KW-0547">Nucleotide-binding</keyword>
<dbReference type="RefSeq" id="WP_193187311.1">
    <property type="nucleotide sequence ID" value="NZ_JACVXA010000137.1"/>
</dbReference>
<dbReference type="AlphaFoldDB" id="A0A8J6Z2Y0"/>
<feature type="domain" description="AAA+ ATPase" evidence="4">
    <location>
        <begin position="179"/>
        <end position="311"/>
    </location>
</feature>
<dbReference type="Proteomes" id="UP000609121">
    <property type="component" value="Unassembled WGS sequence"/>
</dbReference>
<dbReference type="EMBL" id="JACVXA010000137">
    <property type="protein sequence ID" value="MBE3640701.1"/>
    <property type="molecule type" value="Genomic_DNA"/>
</dbReference>
<dbReference type="PANTHER" id="PTHR23073">
    <property type="entry name" value="26S PROTEASOME REGULATORY SUBUNIT"/>
    <property type="match status" value="1"/>
</dbReference>
<evidence type="ECO:0000256" key="2">
    <source>
        <dbReference type="ARBA" id="ARBA00022741"/>
    </source>
</evidence>
<evidence type="ECO:0000256" key="1">
    <source>
        <dbReference type="ARBA" id="ARBA00006914"/>
    </source>
</evidence>
<dbReference type="InterPro" id="IPR003593">
    <property type="entry name" value="AAA+_ATPase"/>
</dbReference>
<dbReference type="GO" id="GO:0016887">
    <property type="term" value="F:ATP hydrolysis activity"/>
    <property type="evidence" value="ECO:0007669"/>
    <property type="project" value="InterPro"/>
</dbReference>
<accession>A0A8J6Z2Y0</accession>
<comment type="similarity">
    <text evidence="1">Belongs to the AAA ATPase family.</text>
</comment>
<dbReference type="SMART" id="SM00382">
    <property type="entry name" value="AAA"/>
    <property type="match status" value="1"/>
</dbReference>
<sequence length="405" mass="41894">ALIRETGVIARAQREARLAGAMPVIAGADALGPAEKRALLAALVPPAAILTAASGPWRQAGHHGPVEAAPRLAPGDRRARQRAIAAGPLPPAAEPLPLLDLAAALAGPGGAGALEAKLTLEAAEGLSGLARAVACPDDLAQMVLPPRSRRALEALVARAATRVQVLEDWGFGALMGKRAGLAALFKGPSGTGKTMAAGAVARSLGLPLFRVDLAGMVSKYIGETEKNLDRLFEAAGGAGIVLFFDEADAIFGQRSEVQDSHDRYANLEVSYLLQRLETFEGVSLLATNLAQNIDAAFLRRLDAVIEFPAPGPAERRALWARGLQGGVPAEAGLDLDLLAAAELTGGEIRNCWLAAAHRAAAEGGAVGTHRLLAAVWAELAKQGRPVRKEAFGGHYAALRAEMGAT</sequence>